<dbReference type="InterPro" id="IPR052974">
    <property type="entry name" value="GH79_Enzymes"/>
</dbReference>
<dbReference type="Gene3D" id="3.20.20.80">
    <property type="entry name" value="Glycosidases"/>
    <property type="match status" value="1"/>
</dbReference>
<keyword evidence="2" id="KW-0326">Glycosidase</keyword>
<dbReference type="InterPro" id="IPR017853">
    <property type="entry name" value="GH"/>
</dbReference>
<evidence type="ECO:0000256" key="1">
    <source>
        <dbReference type="ARBA" id="ARBA00022801"/>
    </source>
</evidence>
<keyword evidence="1" id="KW-0378">Hydrolase</keyword>
<dbReference type="GO" id="GO:0004553">
    <property type="term" value="F:hydrolase activity, hydrolyzing O-glycosyl compounds"/>
    <property type="evidence" value="ECO:0007669"/>
    <property type="project" value="InterPro"/>
</dbReference>
<name>A0A0D2MDQ7_9CHLO</name>
<proteinExistence type="predicted"/>
<dbReference type="PANTHER" id="PTHR36183:SF2">
    <property type="entry name" value="BETA-GLUCURONIDASE C-TERMINAL DOMAIN-CONTAINING PROTEIN"/>
    <property type="match status" value="1"/>
</dbReference>
<evidence type="ECO:0008006" key="5">
    <source>
        <dbReference type="Google" id="ProtNLM"/>
    </source>
</evidence>
<dbReference type="KEGG" id="mng:MNEG_9078"/>
<dbReference type="PROSITE" id="PS00659">
    <property type="entry name" value="GLYCOSYL_HYDROL_F5"/>
    <property type="match status" value="1"/>
</dbReference>
<dbReference type="Gene3D" id="2.60.40.1180">
    <property type="entry name" value="Golgi alpha-mannosidase II"/>
    <property type="match status" value="1"/>
</dbReference>
<dbReference type="EMBL" id="KK102031">
    <property type="protein sequence ID" value="KIY98881.1"/>
    <property type="molecule type" value="Genomic_DNA"/>
</dbReference>
<dbReference type="PANTHER" id="PTHR36183">
    <property type="entry name" value="BETA-GLUCURONIDASE"/>
    <property type="match status" value="1"/>
</dbReference>
<protein>
    <recommendedName>
        <fullName evidence="5">Beta-glucuronidase C-terminal domain-containing protein</fullName>
    </recommendedName>
</protein>
<sequence>MANWGPTVPDDGEVPRIRATLSVNVDGWSKQVPGSFLGISHEWVAAEELADPDTLQLLKDLAAYGTGALVMRIGGGSTDLQRTVPGPRVWAALRKLHQETGAVFILGINFLAEDFQLTQRQMQAIRRELPNDAVLAIELGNEPNFYPKKRNKDTADYLACCYVNDWNGWAVPLSCPAGSASCWTQQFAGPAWGHVHMSPETLDWFLRVNIRWVSMATVHWYKDRAETFNTAKSLLDEAKMRRDATSLAKLVETAGKYQKALRVAEMNTISNNGLRGVSDTMSGALWALDAAFEVAATGATGVNFHWGSGQNVYSAVILRTQDGKPPIMALSTGSRLLLDSPLIYTAGQRGSVKAWPLVRTSDGSLRTVIINKHATDSARLAVSINRGSLGGGKLLRLRAPGGLFASGGVQIARVSYGWESTETVGTPAGERLRGKIDAAGNTVFDVRMPPGSAALLIVAPKNNA</sequence>
<keyword evidence="4" id="KW-1185">Reference proteome</keyword>
<evidence type="ECO:0000313" key="3">
    <source>
        <dbReference type="EMBL" id="KIY98881.1"/>
    </source>
</evidence>
<dbReference type="SUPFAM" id="SSF51445">
    <property type="entry name" value="(Trans)glycosidases"/>
    <property type="match status" value="1"/>
</dbReference>
<evidence type="ECO:0000313" key="4">
    <source>
        <dbReference type="Proteomes" id="UP000054498"/>
    </source>
</evidence>
<dbReference type="OrthoDB" id="2796951at2759"/>
<gene>
    <name evidence="3" type="ORF">MNEG_9078</name>
</gene>
<reference evidence="3 4" key="1">
    <citation type="journal article" date="2013" name="BMC Genomics">
        <title>Reconstruction of the lipid metabolism for the microalga Monoraphidium neglectum from its genome sequence reveals characteristics suitable for biofuel production.</title>
        <authorList>
            <person name="Bogen C."/>
            <person name="Al-Dilaimi A."/>
            <person name="Albersmeier A."/>
            <person name="Wichmann J."/>
            <person name="Grundmann M."/>
            <person name="Rupp O."/>
            <person name="Lauersen K.J."/>
            <person name="Blifernez-Klassen O."/>
            <person name="Kalinowski J."/>
            <person name="Goesmann A."/>
            <person name="Mussgnug J.H."/>
            <person name="Kruse O."/>
        </authorList>
    </citation>
    <scope>NUCLEOTIDE SEQUENCE [LARGE SCALE GENOMIC DNA]</scope>
    <source>
        <strain evidence="3 4">SAG 48.87</strain>
    </source>
</reference>
<dbReference type="InterPro" id="IPR013780">
    <property type="entry name" value="Glyco_hydro_b"/>
</dbReference>
<dbReference type="Proteomes" id="UP000054498">
    <property type="component" value="Unassembled WGS sequence"/>
</dbReference>
<dbReference type="InterPro" id="IPR018087">
    <property type="entry name" value="Glyco_hydro_5_CS"/>
</dbReference>
<dbReference type="GeneID" id="25741953"/>
<accession>A0A0D2MDQ7</accession>
<organism evidence="3 4">
    <name type="scientific">Monoraphidium neglectum</name>
    <dbReference type="NCBI Taxonomy" id="145388"/>
    <lineage>
        <taxon>Eukaryota</taxon>
        <taxon>Viridiplantae</taxon>
        <taxon>Chlorophyta</taxon>
        <taxon>core chlorophytes</taxon>
        <taxon>Chlorophyceae</taxon>
        <taxon>CS clade</taxon>
        <taxon>Sphaeropleales</taxon>
        <taxon>Selenastraceae</taxon>
        <taxon>Monoraphidium</taxon>
    </lineage>
</organism>
<dbReference type="AlphaFoldDB" id="A0A0D2MDQ7"/>
<evidence type="ECO:0000256" key="2">
    <source>
        <dbReference type="ARBA" id="ARBA00023295"/>
    </source>
</evidence>
<dbReference type="RefSeq" id="XP_013897901.1">
    <property type="nucleotide sequence ID" value="XM_014042447.1"/>
</dbReference>
<dbReference type="GO" id="GO:0005975">
    <property type="term" value="P:carbohydrate metabolic process"/>
    <property type="evidence" value="ECO:0007669"/>
    <property type="project" value="InterPro"/>
</dbReference>